<evidence type="ECO:0000313" key="7">
    <source>
        <dbReference type="Proteomes" id="UP000182284"/>
    </source>
</evidence>
<proteinExistence type="inferred from homology"/>
<evidence type="ECO:0000256" key="3">
    <source>
        <dbReference type="ARBA" id="ARBA00022741"/>
    </source>
</evidence>
<sequence>MIRLKNVSMSFPLGHARKVVADNLTVEFPQDRCVALLGRNGAGKSTLLRMIAGSILPHSGQIDIDGTVSWPVGFAGSFHADLTGAQNVRFIARVYGVDTKQLIDFVEDFSELGAHFYQPIRSYSSGMRARLAFGASMGIHFDHYLIDEVTSVGDASFRRKSEAVIHDRLKNSGAVMVSHSLGLIASLCNAAAILEDGKLTWYEDVERAIRVHRMMLR</sequence>
<dbReference type="InterPro" id="IPR050683">
    <property type="entry name" value="Bact_Polysacc_Export_ATP-bd"/>
</dbReference>
<evidence type="ECO:0000256" key="4">
    <source>
        <dbReference type="ARBA" id="ARBA00022840"/>
    </source>
</evidence>
<dbReference type="InterPro" id="IPR003439">
    <property type="entry name" value="ABC_transporter-like_ATP-bd"/>
</dbReference>
<dbReference type="SUPFAM" id="SSF52540">
    <property type="entry name" value="P-loop containing nucleoside triphosphate hydrolases"/>
    <property type="match status" value="1"/>
</dbReference>
<dbReference type="GO" id="GO:0005524">
    <property type="term" value="F:ATP binding"/>
    <property type="evidence" value="ECO:0007669"/>
    <property type="project" value="UniProtKB-KW"/>
</dbReference>
<dbReference type="RefSeq" id="WP_074646147.1">
    <property type="nucleotide sequence ID" value="NZ_FNBL01000009.1"/>
</dbReference>
<dbReference type="Gene3D" id="3.40.50.300">
    <property type="entry name" value="P-loop containing nucleotide triphosphate hydrolases"/>
    <property type="match status" value="1"/>
</dbReference>
<dbReference type="PANTHER" id="PTHR46743">
    <property type="entry name" value="TEICHOIC ACIDS EXPORT ATP-BINDING PROTEIN TAGH"/>
    <property type="match status" value="1"/>
</dbReference>
<dbReference type="CDD" id="cd03220">
    <property type="entry name" value="ABC_KpsT_Wzt"/>
    <property type="match status" value="1"/>
</dbReference>
<keyword evidence="2" id="KW-0813">Transport</keyword>
<dbReference type="EMBL" id="FNBL01000009">
    <property type="protein sequence ID" value="SDF97465.1"/>
    <property type="molecule type" value="Genomic_DNA"/>
</dbReference>
<dbReference type="InterPro" id="IPR027417">
    <property type="entry name" value="P-loop_NTPase"/>
</dbReference>
<keyword evidence="3" id="KW-0547">Nucleotide-binding</keyword>
<dbReference type="Proteomes" id="UP000182284">
    <property type="component" value="Unassembled WGS sequence"/>
</dbReference>
<dbReference type="GO" id="GO:0016887">
    <property type="term" value="F:ATP hydrolysis activity"/>
    <property type="evidence" value="ECO:0007669"/>
    <property type="project" value="InterPro"/>
</dbReference>
<evidence type="ECO:0000313" key="6">
    <source>
        <dbReference type="EMBL" id="SDF97465.1"/>
    </source>
</evidence>
<organism evidence="6 7">
    <name type="scientific">Celeribacter baekdonensis</name>
    <dbReference type="NCBI Taxonomy" id="875171"/>
    <lineage>
        <taxon>Bacteria</taxon>
        <taxon>Pseudomonadati</taxon>
        <taxon>Pseudomonadota</taxon>
        <taxon>Alphaproteobacteria</taxon>
        <taxon>Rhodobacterales</taxon>
        <taxon>Roseobacteraceae</taxon>
        <taxon>Celeribacter</taxon>
    </lineage>
</organism>
<reference evidence="6 7" key="1">
    <citation type="submission" date="2016-10" db="EMBL/GenBank/DDBJ databases">
        <authorList>
            <person name="de Groot N.N."/>
        </authorList>
    </citation>
    <scope>NUCLEOTIDE SEQUENCE [LARGE SCALE GENOMIC DNA]</scope>
    <source>
        <strain evidence="6 7">DSM 27375</strain>
    </source>
</reference>
<accession>A0A1G7QG73</accession>
<gene>
    <name evidence="6" type="ORF">SAMN04488117_109119</name>
</gene>
<dbReference type="OrthoDB" id="9778870at2"/>
<dbReference type="AlphaFoldDB" id="A0A1G7QG73"/>
<dbReference type="InterPro" id="IPR017871">
    <property type="entry name" value="ABC_transporter-like_CS"/>
</dbReference>
<evidence type="ECO:0000259" key="5">
    <source>
        <dbReference type="PROSITE" id="PS50893"/>
    </source>
</evidence>
<dbReference type="PROSITE" id="PS00211">
    <property type="entry name" value="ABC_TRANSPORTER_1"/>
    <property type="match status" value="1"/>
</dbReference>
<dbReference type="InterPro" id="IPR003593">
    <property type="entry name" value="AAA+_ATPase"/>
</dbReference>
<dbReference type="PROSITE" id="PS50893">
    <property type="entry name" value="ABC_TRANSPORTER_2"/>
    <property type="match status" value="1"/>
</dbReference>
<protein>
    <submittedName>
        <fullName evidence="6">Capsular polysaccharide transport system ATP-binding protein</fullName>
    </submittedName>
</protein>
<dbReference type="Pfam" id="PF00005">
    <property type="entry name" value="ABC_tran"/>
    <property type="match status" value="1"/>
</dbReference>
<dbReference type="SMART" id="SM00382">
    <property type="entry name" value="AAA"/>
    <property type="match status" value="1"/>
</dbReference>
<comment type="similarity">
    <text evidence="1">Belongs to the ABC transporter superfamily.</text>
</comment>
<keyword evidence="4 6" id="KW-0067">ATP-binding</keyword>
<feature type="domain" description="ABC transporter" evidence="5">
    <location>
        <begin position="2"/>
        <end position="216"/>
    </location>
</feature>
<dbReference type="PANTHER" id="PTHR46743:SF2">
    <property type="entry name" value="TEICHOIC ACIDS EXPORT ATP-BINDING PROTEIN TAGH"/>
    <property type="match status" value="1"/>
</dbReference>
<dbReference type="GO" id="GO:0140359">
    <property type="term" value="F:ABC-type transporter activity"/>
    <property type="evidence" value="ECO:0007669"/>
    <property type="project" value="InterPro"/>
</dbReference>
<dbReference type="GO" id="GO:0016020">
    <property type="term" value="C:membrane"/>
    <property type="evidence" value="ECO:0007669"/>
    <property type="project" value="InterPro"/>
</dbReference>
<evidence type="ECO:0000256" key="2">
    <source>
        <dbReference type="ARBA" id="ARBA00022448"/>
    </source>
</evidence>
<name>A0A1G7QG73_9RHOB</name>
<dbReference type="InterPro" id="IPR015860">
    <property type="entry name" value="ABC_transpr_TagH-like"/>
</dbReference>
<evidence type="ECO:0000256" key="1">
    <source>
        <dbReference type="ARBA" id="ARBA00005417"/>
    </source>
</evidence>